<dbReference type="AlphaFoldDB" id="A0A131Z4L9"/>
<name>A0A131Z4L9_RHIAP</name>
<evidence type="ECO:0000256" key="1">
    <source>
        <dbReference type="SAM" id="MobiDB-lite"/>
    </source>
</evidence>
<feature type="region of interest" description="Disordered" evidence="1">
    <location>
        <begin position="210"/>
        <end position="233"/>
    </location>
</feature>
<keyword evidence="2" id="KW-0732">Signal</keyword>
<reference evidence="3" key="1">
    <citation type="journal article" date="2016" name="Ticks Tick Borne Dis.">
        <title>De novo assembly and annotation of the salivary gland transcriptome of Rhipicephalus appendiculatus male and female ticks during blood feeding.</title>
        <authorList>
            <person name="de Castro M.H."/>
            <person name="de Klerk D."/>
            <person name="Pienaar R."/>
            <person name="Latif A.A."/>
            <person name="Rees D.J."/>
            <person name="Mans B.J."/>
        </authorList>
    </citation>
    <scope>NUCLEOTIDE SEQUENCE</scope>
    <source>
        <tissue evidence="3">Salivary glands</tissue>
    </source>
</reference>
<sequence>MKLAITVGLISLIVVSREGMCEMLNLSEVAEQYIKKRYPGRVASWNLTGGYRLKDEHPVEGKVQEFEYQNECERTNSSPTSKCFDSYTFYFSKSILTPFDLKANILVFYNGTPQTFSSNLSGATTITWKPKTVKNPMKYTNKTLQATCNFSAVVDLKGWLAFTLSYTRGDEAQRDAIPIGSMYDSTKGLRKHGSDGLRYTVEGTYWHARTCRPKGNKSNAKKNRTNQTRPPRK</sequence>
<accession>A0A131Z4L9</accession>
<evidence type="ECO:0000313" key="3">
    <source>
        <dbReference type="EMBL" id="JAP86324.1"/>
    </source>
</evidence>
<feature type="signal peptide" evidence="2">
    <location>
        <begin position="1"/>
        <end position="19"/>
    </location>
</feature>
<feature type="chain" id="PRO_5007286754" evidence="2">
    <location>
        <begin position="20"/>
        <end position="233"/>
    </location>
</feature>
<dbReference type="EMBL" id="GEDV01002233">
    <property type="protein sequence ID" value="JAP86324.1"/>
    <property type="molecule type" value="Transcribed_RNA"/>
</dbReference>
<protein>
    <submittedName>
        <fullName evidence="3">DA-P36 family member</fullName>
    </submittedName>
</protein>
<organism evidence="3">
    <name type="scientific">Rhipicephalus appendiculatus</name>
    <name type="common">Brown ear tick</name>
    <dbReference type="NCBI Taxonomy" id="34631"/>
    <lineage>
        <taxon>Eukaryota</taxon>
        <taxon>Metazoa</taxon>
        <taxon>Ecdysozoa</taxon>
        <taxon>Arthropoda</taxon>
        <taxon>Chelicerata</taxon>
        <taxon>Arachnida</taxon>
        <taxon>Acari</taxon>
        <taxon>Parasitiformes</taxon>
        <taxon>Ixodida</taxon>
        <taxon>Ixodoidea</taxon>
        <taxon>Ixodidae</taxon>
        <taxon>Rhipicephalinae</taxon>
        <taxon>Rhipicephalus</taxon>
        <taxon>Rhipicephalus</taxon>
    </lineage>
</organism>
<evidence type="ECO:0000256" key="2">
    <source>
        <dbReference type="SAM" id="SignalP"/>
    </source>
</evidence>
<proteinExistence type="predicted"/>